<dbReference type="PANTHER" id="PTHR35867">
    <property type="entry name" value="PROTEIN RSEC"/>
    <property type="match status" value="1"/>
</dbReference>
<proteinExistence type="predicted"/>
<dbReference type="PANTHER" id="PTHR35867:SF1">
    <property type="entry name" value="PROTEIN RSEC"/>
    <property type="match status" value="1"/>
</dbReference>
<dbReference type="EMBL" id="BJUK01000056">
    <property type="protein sequence ID" value="GEK48931.1"/>
    <property type="molecule type" value="Genomic_DNA"/>
</dbReference>
<keyword evidence="3" id="KW-1185">Reference proteome</keyword>
<name>A0A510XCZ2_9GAMM</name>
<dbReference type="RefSeq" id="WP_146804252.1">
    <property type="nucleotide sequence ID" value="NZ_BJUK01000056.1"/>
</dbReference>
<dbReference type="AlphaFoldDB" id="A0A510XCZ2"/>
<reference evidence="2 3" key="1">
    <citation type="submission" date="2019-07" db="EMBL/GenBank/DDBJ databases">
        <title>Whole genome shotgun sequence of Halomonas pacifica NBRC 102220.</title>
        <authorList>
            <person name="Hosoyama A."/>
            <person name="Uohara A."/>
            <person name="Ohji S."/>
            <person name="Ichikawa N."/>
        </authorList>
    </citation>
    <scope>NUCLEOTIDE SEQUENCE [LARGE SCALE GENOMIC DNA]</scope>
    <source>
        <strain evidence="2 3">NBRC 102220</strain>
    </source>
</reference>
<dbReference type="OrthoDB" id="6170226at2"/>
<accession>A0A510XCZ2</accession>
<evidence type="ECO:0000313" key="3">
    <source>
        <dbReference type="Proteomes" id="UP000321275"/>
    </source>
</evidence>
<feature type="transmembrane region" description="Helical" evidence="1">
    <location>
        <begin position="113"/>
        <end position="132"/>
    </location>
</feature>
<gene>
    <name evidence="2" type="ORF">HPA02_32140</name>
</gene>
<dbReference type="InterPro" id="IPR026268">
    <property type="entry name" value="RseC"/>
</dbReference>
<keyword evidence="1" id="KW-0812">Transmembrane</keyword>
<organism evidence="2 3">
    <name type="scientific">Bisbaumannia pacifica</name>
    <dbReference type="NCBI Taxonomy" id="77098"/>
    <lineage>
        <taxon>Bacteria</taxon>
        <taxon>Pseudomonadati</taxon>
        <taxon>Pseudomonadota</taxon>
        <taxon>Gammaproteobacteria</taxon>
        <taxon>Oceanospirillales</taxon>
        <taxon>Halomonadaceae</taxon>
        <taxon>Bisbaumannia</taxon>
    </lineage>
</organism>
<comment type="caution">
    <text evidence="2">The sequence shown here is derived from an EMBL/GenBank/DDBJ whole genome shotgun (WGS) entry which is preliminary data.</text>
</comment>
<evidence type="ECO:0000256" key="1">
    <source>
        <dbReference type="SAM" id="Phobius"/>
    </source>
</evidence>
<dbReference type="PIRSF" id="PIRSF004923">
    <property type="entry name" value="RseC"/>
    <property type="match status" value="1"/>
</dbReference>
<protein>
    <recommendedName>
        <fullName evidence="4">Sigma-E factor regulatory protein RseC</fullName>
    </recommendedName>
</protein>
<evidence type="ECO:0000313" key="2">
    <source>
        <dbReference type="EMBL" id="GEK48931.1"/>
    </source>
</evidence>
<dbReference type="InterPro" id="IPR007359">
    <property type="entry name" value="SigmaE_reg_RseC_MucC"/>
</dbReference>
<keyword evidence="1" id="KW-1133">Transmembrane helix</keyword>
<evidence type="ECO:0008006" key="4">
    <source>
        <dbReference type="Google" id="ProtNLM"/>
    </source>
</evidence>
<feature type="transmembrane region" description="Helical" evidence="1">
    <location>
        <begin position="80"/>
        <end position="101"/>
    </location>
</feature>
<keyword evidence="1" id="KW-0472">Membrane</keyword>
<dbReference type="Pfam" id="PF04246">
    <property type="entry name" value="RseC_MucC"/>
    <property type="match status" value="1"/>
</dbReference>
<sequence>MASESRLLIAEGRVIAPFEGGAWVDFTPLAGCQGCAASQGCGTGLWARWRGARPRRLAIESPRPLAAGERVAVALPARRLVQGALSLYGLPLGAGLGLGAWGEWRFGADSPVVILTLLAGLALGAGLSRLVAGHHGARYRPRLHEPPPA</sequence>
<dbReference type="Proteomes" id="UP000321275">
    <property type="component" value="Unassembled WGS sequence"/>
</dbReference>